<organism evidence="2 3">
    <name type="scientific">Chitinophaga lutea</name>
    <dbReference type="NCBI Taxonomy" id="2488634"/>
    <lineage>
        <taxon>Bacteria</taxon>
        <taxon>Pseudomonadati</taxon>
        <taxon>Bacteroidota</taxon>
        <taxon>Chitinophagia</taxon>
        <taxon>Chitinophagales</taxon>
        <taxon>Chitinophagaceae</taxon>
        <taxon>Chitinophaga</taxon>
    </lineage>
</organism>
<evidence type="ECO:0000313" key="2">
    <source>
        <dbReference type="EMBL" id="RPE05602.1"/>
    </source>
</evidence>
<reference evidence="2 3" key="1">
    <citation type="submission" date="2018-11" db="EMBL/GenBank/DDBJ databases">
        <title>Chitinophaga lutea sp.nov., isolate from arsenic contaminated soil.</title>
        <authorList>
            <person name="Zong Y."/>
        </authorList>
    </citation>
    <scope>NUCLEOTIDE SEQUENCE [LARGE SCALE GENOMIC DNA]</scope>
    <source>
        <strain evidence="2 3">ZY74</strain>
    </source>
</reference>
<dbReference type="Pfam" id="PF05117">
    <property type="entry name" value="DUF695"/>
    <property type="match status" value="1"/>
</dbReference>
<evidence type="ECO:0000313" key="3">
    <source>
        <dbReference type="Proteomes" id="UP000278351"/>
    </source>
</evidence>
<feature type="domain" description="DUF695" evidence="1">
    <location>
        <begin position="42"/>
        <end position="154"/>
    </location>
</feature>
<evidence type="ECO:0000259" key="1">
    <source>
        <dbReference type="Pfam" id="PF05117"/>
    </source>
</evidence>
<sequence>MKIIYAILGVLLYGGAAAQLPKVYAKHYEGDRLGITVVYEKLKPAAPDTAKKFLLITGIRFTACNERGTPKKSFVETLTSIDAAVQQQINLLGTGVKAGTFTYNCSQLGYYYLSDTADVRAVLETFYKQNFPEYGSHIYLRPDPQWEAYLKYLYPDESRGAVLPPLR</sequence>
<dbReference type="OrthoDB" id="7839302at2"/>
<gene>
    <name evidence="2" type="ORF">EGT74_24810</name>
</gene>
<name>A0A3N4PAC7_9BACT</name>
<proteinExistence type="predicted"/>
<dbReference type="RefSeq" id="WP_123849247.1">
    <property type="nucleotide sequence ID" value="NZ_RPDH01000003.1"/>
</dbReference>
<keyword evidence="3" id="KW-1185">Reference proteome</keyword>
<dbReference type="InterPro" id="IPR016097">
    <property type="entry name" value="DUF695"/>
</dbReference>
<accession>A0A3N4PAC7</accession>
<protein>
    <submittedName>
        <fullName evidence="2">DUF695 domain-containing protein</fullName>
    </submittedName>
</protein>
<dbReference type="Proteomes" id="UP000278351">
    <property type="component" value="Unassembled WGS sequence"/>
</dbReference>
<comment type="caution">
    <text evidence="2">The sequence shown here is derived from an EMBL/GenBank/DDBJ whole genome shotgun (WGS) entry which is preliminary data.</text>
</comment>
<dbReference type="AlphaFoldDB" id="A0A3N4PAC7"/>
<dbReference type="EMBL" id="RPDH01000003">
    <property type="protein sequence ID" value="RPE05602.1"/>
    <property type="molecule type" value="Genomic_DNA"/>
</dbReference>